<sequence>MHWLVGVFGILQVIGGIAVYIEAKSDVHQILGAVSFGMGVMCVGIALMVAELIDIRKSGARQLEIFDKLGKPRP</sequence>
<evidence type="ECO:0000256" key="1">
    <source>
        <dbReference type="SAM" id="Phobius"/>
    </source>
</evidence>
<keyword evidence="1" id="KW-0472">Membrane</keyword>
<reference evidence="2" key="1">
    <citation type="submission" date="2024-06" db="EMBL/GenBank/DDBJ databases">
        <title>Mesorhizobium karijinii sp. nov., a symbiont of the iconic Swainsona formosa from arid Australia.</title>
        <authorList>
            <person name="Hill Y.J."/>
            <person name="Watkin E.L.J."/>
            <person name="O'Hara G.W."/>
            <person name="Terpolilli J."/>
            <person name="Tye M.L."/>
            <person name="Kohlmeier M.G."/>
        </authorList>
    </citation>
    <scope>NUCLEOTIDE SEQUENCE</scope>
    <source>
        <strain evidence="2">WSM2240</strain>
        <plasmid evidence="2">pMk2240A</plasmid>
    </source>
</reference>
<dbReference type="RefSeq" id="WP_353646296.1">
    <property type="nucleotide sequence ID" value="NZ_CP159256.1"/>
</dbReference>
<accession>A0AAU8CZP8</accession>
<evidence type="ECO:0000313" key="2">
    <source>
        <dbReference type="EMBL" id="XCG52085.1"/>
    </source>
</evidence>
<evidence type="ECO:0008006" key="3">
    <source>
        <dbReference type="Google" id="ProtNLM"/>
    </source>
</evidence>
<feature type="transmembrane region" description="Helical" evidence="1">
    <location>
        <begin position="33"/>
        <end position="53"/>
    </location>
</feature>
<name>A0AAU8CZP8_9HYPH</name>
<keyword evidence="1" id="KW-0812">Transmembrane</keyword>
<keyword evidence="2" id="KW-0614">Plasmid</keyword>
<geneLocation type="plasmid" evidence="2">
    <name>pMk2240A</name>
</geneLocation>
<organism evidence="2">
    <name type="scientific">Mesorhizobium sp. WSM2240</name>
    <dbReference type="NCBI Taxonomy" id="3228851"/>
    <lineage>
        <taxon>Bacteria</taxon>
        <taxon>Pseudomonadati</taxon>
        <taxon>Pseudomonadota</taxon>
        <taxon>Alphaproteobacteria</taxon>
        <taxon>Hyphomicrobiales</taxon>
        <taxon>Phyllobacteriaceae</taxon>
        <taxon>Mesorhizobium</taxon>
    </lineage>
</organism>
<dbReference type="EMBL" id="CP159256">
    <property type="protein sequence ID" value="XCG52085.1"/>
    <property type="molecule type" value="Genomic_DNA"/>
</dbReference>
<proteinExistence type="predicted"/>
<dbReference type="AlphaFoldDB" id="A0AAU8CZP8"/>
<keyword evidence="1" id="KW-1133">Transmembrane helix</keyword>
<protein>
    <recommendedName>
        <fullName evidence="3">Cytochrome b561 domain-containing protein</fullName>
    </recommendedName>
</protein>
<gene>
    <name evidence="2" type="ORF">ABVK50_31710</name>
</gene>